<evidence type="ECO:0000313" key="13">
    <source>
        <dbReference type="Proteomes" id="UP000825729"/>
    </source>
</evidence>
<dbReference type="Pfam" id="PF14541">
    <property type="entry name" value="TAXi_C"/>
    <property type="match status" value="1"/>
</dbReference>
<feature type="region of interest" description="Disordered" evidence="8">
    <location>
        <begin position="440"/>
        <end position="472"/>
    </location>
</feature>
<dbReference type="PANTHER" id="PTHR13683:SF817">
    <property type="entry name" value="OS07G0592200 PROTEIN"/>
    <property type="match status" value="1"/>
</dbReference>
<keyword evidence="9" id="KW-0472">Membrane</keyword>
<dbReference type="InterPro" id="IPR001969">
    <property type="entry name" value="Aspartic_peptidase_AS"/>
</dbReference>
<dbReference type="PROSITE" id="PS51767">
    <property type="entry name" value="PEPTIDASE_A1"/>
    <property type="match status" value="1"/>
</dbReference>
<dbReference type="SUPFAM" id="SSF50630">
    <property type="entry name" value="Acid proteases"/>
    <property type="match status" value="1"/>
</dbReference>
<keyword evidence="3 7" id="KW-0064">Aspartyl protease</keyword>
<proteinExistence type="inferred from homology"/>
<feature type="signal peptide" evidence="10">
    <location>
        <begin position="1"/>
        <end position="26"/>
    </location>
</feature>
<evidence type="ECO:0000313" key="12">
    <source>
        <dbReference type="EMBL" id="KAG9440280.1"/>
    </source>
</evidence>
<keyword evidence="10" id="KW-0732">Signal</keyword>
<accession>A0AAV7DUI1</accession>
<keyword evidence="2 7" id="KW-0645">Protease</keyword>
<dbReference type="FunFam" id="2.40.70.10:FF:000025">
    <property type="entry name" value="Aspartyl protease family protein"/>
    <property type="match status" value="1"/>
</dbReference>
<evidence type="ECO:0000256" key="3">
    <source>
        <dbReference type="ARBA" id="ARBA00022750"/>
    </source>
</evidence>
<comment type="caution">
    <text evidence="12">The sequence shown here is derived from an EMBL/GenBank/DDBJ whole genome shotgun (WGS) entry which is preliminary data.</text>
</comment>
<comment type="similarity">
    <text evidence="1 7">Belongs to the peptidase A1 family.</text>
</comment>
<name>A0AAV7DUI1_ARIFI</name>
<feature type="domain" description="Peptidase A1" evidence="11">
    <location>
        <begin position="91"/>
        <end position="429"/>
    </location>
</feature>
<dbReference type="InterPro" id="IPR001461">
    <property type="entry name" value="Aspartic_peptidase_A1"/>
</dbReference>
<feature type="compositionally biased region" description="Polar residues" evidence="8">
    <location>
        <begin position="454"/>
        <end position="472"/>
    </location>
</feature>
<evidence type="ECO:0000256" key="9">
    <source>
        <dbReference type="SAM" id="Phobius"/>
    </source>
</evidence>
<sequence length="643" mass="71189">MPNSRACVRIFFFLVALLADDPFADARPDPSRVNATVQTGSAMILPLVLNAPNSSRLSTHRNFHRHLHKDSSLKPNARMRLHDDLLTNGYYTTRLWIGTPPQEFALIVDSGSTVTYVPCSGCEQCGNHQDPRFQPELSSTYQQVMCNVDCTCDDLRRVCIYERQYAEQSSSSGVLANDIISFGKESALGPQRAVFGCENAETGDLYSQHADGIIGLGSGPLSIMDQLVEKGVITDSFSLCYGGMDVGGGAMVLGGISPPPDMVFSRSDPVRSPYYNIELKELHVGGAPLQLPPRVFDGKHGTVLDSGTTYAYLPEAAFVAFKDALIKNLHNLKQISGPDPTYHDICFSGAPSDPSQLLKSFPKVEMVFGNGHKLLLKPENYLFRHSKVHGGYCLGIFQNGKDPTTLLGGIIVRNTLVTYDRENEKIGFWKTNCSELWERLHSPAPPSPAPAPSLSKNSTFDGSPSLSPAVQPDNTNLGEFRVGVITFDMSLDVKYTDLVPQVTKLAEYIAQELEVKTYQVKLLNFTSEGNGTLLQWGVFPAGSSNYISNTRAKKIISRLTEHSVRLPDSFGRYQLVKWKIEPPESRSWWQKHFLGLVVGLLAVVLLSSSTFLVWYIWRHKQADGRYEPVNVVSPEQELQQLQH</sequence>
<dbReference type="InterPro" id="IPR021109">
    <property type="entry name" value="Peptidase_aspartic_dom_sf"/>
</dbReference>
<protein>
    <recommendedName>
        <fullName evidence="11">Peptidase A1 domain-containing protein</fullName>
    </recommendedName>
</protein>
<organism evidence="12 13">
    <name type="scientific">Aristolochia fimbriata</name>
    <name type="common">White veined hardy Dutchman's pipe vine</name>
    <dbReference type="NCBI Taxonomy" id="158543"/>
    <lineage>
        <taxon>Eukaryota</taxon>
        <taxon>Viridiplantae</taxon>
        <taxon>Streptophyta</taxon>
        <taxon>Embryophyta</taxon>
        <taxon>Tracheophyta</taxon>
        <taxon>Spermatophyta</taxon>
        <taxon>Magnoliopsida</taxon>
        <taxon>Magnoliidae</taxon>
        <taxon>Piperales</taxon>
        <taxon>Aristolochiaceae</taxon>
        <taxon>Aristolochia</taxon>
    </lineage>
</organism>
<evidence type="ECO:0000256" key="1">
    <source>
        <dbReference type="ARBA" id="ARBA00007447"/>
    </source>
</evidence>
<evidence type="ECO:0000256" key="5">
    <source>
        <dbReference type="ARBA" id="ARBA00023180"/>
    </source>
</evidence>
<dbReference type="InterPro" id="IPR033121">
    <property type="entry name" value="PEPTIDASE_A1"/>
</dbReference>
<keyword evidence="13" id="KW-1185">Reference proteome</keyword>
<feature type="transmembrane region" description="Helical" evidence="9">
    <location>
        <begin position="593"/>
        <end position="617"/>
    </location>
</feature>
<dbReference type="CDD" id="cd05476">
    <property type="entry name" value="pepsin_A_like_plant"/>
    <property type="match status" value="1"/>
</dbReference>
<keyword evidence="9" id="KW-0812">Transmembrane</keyword>
<evidence type="ECO:0000256" key="8">
    <source>
        <dbReference type="SAM" id="MobiDB-lite"/>
    </source>
</evidence>
<feature type="active site" evidence="6">
    <location>
        <position position="305"/>
    </location>
</feature>
<evidence type="ECO:0000259" key="11">
    <source>
        <dbReference type="PROSITE" id="PS51767"/>
    </source>
</evidence>
<dbReference type="PANTHER" id="PTHR13683">
    <property type="entry name" value="ASPARTYL PROTEASES"/>
    <property type="match status" value="1"/>
</dbReference>
<evidence type="ECO:0000256" key="7">
    <source>
        <dbReference type="RuleBase" id="RU000454"/>
    </source>
</evidence>
<dbReference type="InterPro" id="IPR034161">
    <property type="entry name" value="Pepsin-like_plant"/>
</dbReference>
<evidence type="ECO:0000256" key="10">
    <source>
        <dbReference type="SAM" id="SignalP"/>
    </source>
</evidence>
<keyword evidence="9" id="KW-1133">Transmembrane helix</keyword>
<dbReference type="GO" id="GO:0006508">
    <property type="term" value="P:proteolysis"/>
    <property type="evidence" value="ECO:0007669"/>
    <property type="project" value="UniProtKB-KW"/>
</dbReference>
<dbReference type="PROSITE" id="PS00141">
    <property type="entry name" value="ASP_PROTEASE"/>
    <property type="match status" value="1"/>
</dbReference>
<dbReference type="EMBL" id="JAINDJ010000008">
    <property type="protein sequence ID" value="KAG9440280.1"/>
    <property type="molecule type" value="Genomic_DNA"/>
</dbReference>
<keyword evidence="5" id="KW-0325">Glycoprotein</keyword>
<dbReference type="InterPro" id="IPR032861">
    <property type="entry name" value="TAXi_N"/>
</dbReference>
<dbReference type="Proteomes" id="UP000825729">
    <property type="component" value="Unassembled WGS sequence"/>
</dbReference>
<feature type="chain" id="PRO_5043899660" description="Peptidase A1 domain-containing protein" evidence="10">
    <location>
        <begin position="27"/>
        <end position="643"/>
    </location>
</feature>
<dbReference type="AlphaFoldDB" id="A0AAV7DUI1"/>
<dbReference type="GO" id="GO:0004190">
    <property type="term" value="F:aspartic-type endopeptidase activity"/>
    <property type="evidence" value="ECO:0007669"/>
    <property type="project" value="UniProtKB-KW"/>
</dbReference>
<dbReference type="Pfam" id="PF14543">
    <property type="entry name" value="TAXi_N"/>
    <property type="match status" value="1"/>
</dbReference>
<gene>
    <name evidence="12" type="ORF">H6P81_020445</name>
</gene>
<dbReference type="PRINTS" id="PR00792">
    <property type="entry name" value="PEPSIN"/>
</dbReference>
<keyword evidence="4 7" id="KW-0378">Hydrolase</keyword>
<dbReference type="InterPro" id="IPR032799">
    <property type="entry name" value="TAXi_C"/>
</dbReference>
<evidence type="ECO:0000256" key="2">
    <source>
        <dbReference type="ARBA" id="ARBA00022670"/>
    </source>
</evidence>
<feature type="active site" evidence="6">
    <location>
        <position position="109"/>
    </location>
</feature>
<evidence type="ECO:0000256" key="6">
    <source>
        <dbReference type="PIRSR" id="PIRSR601461-1"/>
    </source>
</evidence>
<evidence type="ECO:0000256" key="4">
    <source>
        <dbReference type="ARBA" id="ARBA00022801"/>
    </source>
</evidence>
<reference evidence="12 13" key="1">
    <citation type="submission" date="2021-07" db="EMBL/GenBank/DDBJ databases">
        <title>The Aristolochia fimbriata genome: insights into angiosperm evolution, floral development and chemical biosynthesis.</title>
        <authorList>
            <person name="Jiao Y."/>
        </authorList>
    </citation>
    <scope>NUCLEOTIDE SEQUENCE [LARGE SCALE GENOMIC DNA]</scope>
    <source>
        <strain evidence="12">IBCAS-2021</strain>
        <tissue evidence="12">Leaf</tissue>
    </source>
</reference>
<dbReference type="FunFam" id="2.40.70.10:FF:000030">
    <property type="entry name" value="Eukaryotic aspartyl protease family protein"/>
    <property type="match status" value="1"/>
</dbReference>
<dbReference type="Gene3D" id="2.40.70.10">
    <property type="entry name" value="Acid Proteases"/>
    <property type="match status" value="2"/>
</dbReference>